<reference evidence="3" key="1">
    <citation type="submission" date="2018-05" db="EMBL/GenBank/DDBJ databases">
        <authorList>
            <person name="Lanie J.A."/>
            <person name="Ng W.-L."/>
            <person name="Kazmierczak K.M."/>
            <person name="Andrzejewski T.M."/>
            <person name="Davidsen T.M."/>
            <person name="Wayne K.J."/>
            <person name="Tettelin H."/>
            <person name="Glass J.I."/>
            <person name="Rusch D."/>
            <person name="Podicherti R."/>
            <person name="Tsui H.-C.T."/>
            <person name="Winkler M.E."/>
        </authorList>
    </citation>
    <scope>NUCLEOTIDE SEQUENCE</scope>
</reference>
<evidence type="ECO:0000259" key="2">
    <source>
        <dbReference type="PROSITE" id="PS50862"/>
    </source>
</evidence>
<dbReference type="InterPro" id="IPR015807">
    <property type="entry name" value="His-tRNA-ligase"/>
</dbReference>
<dbReference type="PROSITE" id="PS50862">
    <property type="entry name" value="AA_TRNA_LIGASE_II"/>
    <property type="match status" value="1"/>
</dbReference>
<dbReference type="InterPro" id="IPR041715">
    <property type="entry name" value="HisRS-like_core"/>
</dbReference>
<protein>
    <recommendedName>
        <fullName evidence="2">Aminoacyl-transfer RNA synthetases class-II family profile domain-containing protein</fullName>
    </recommendedName>
</protein>
<dbReference type="PIRSF" id="PIRSF001549">
    <property type="entry name" value="His-tRNA_synth"/>
    <property type="match status" value="1"/>
</dbReference>
<dbReference type="GO" id="GO:0006427">
    <property type="term" value="P:histidyl-tRNA aminoacylation"/>
    <property type="evidence" value="ECO:0007669"/>
    <property type="project" value="InterPro"/>
</dbReference>
<dbReference type="InterPro" id="IPR006195">
    <property type="entry name" value="aa-tRNA-synth_II"/>
</dbReference>
<dbReference type="PANTHER" id="PTHR43707:SF1">
    <property type="entry name" value="HISTIDINE--TRNA LIGASE, MITOCHONDRIAL-RELATED"/>
    <property type="match status" value="1"/>
</dbReference>
<sequence>MERIVHTVCRQFGYEEIRTPIFEETRLFLRSIGEDSDIVSKEMYSWSDKDGTGLTLRPELTAPVVRSFIQHNLGIKSPIQRLYYLGPSFRRERPQKGRTRQFHQFGVEAFGSSHPEQDAEIIALAWHILSKCGLSDGVTLHLNNIGSPECRSAYRDALKEVIRPNLDQFSETSQHRFKSNPLRILDTKSEKEQNILNDVPSITKFLSADDRIHFDMLQDLLKTLDVSFILNPKLVRGLDYYTQTVFEFTSDELGAQDALLGGGRYDGLVENLGGKHTPGIGFAAGMERFLIVMESLGEPRIESGNDIYFV</sequence>
<feature type="non-terminal residue" evidence="3">
    <location>
        <position position="310"/>
    </location>
</feature>
<dbReference type="Gene3D" id="3.30.930.10">
    <property type="entry name" value="Bira Bifunctional Protein, Domain 2"/>
    <property type="match status" value="1"/>
</dbReference>
<evidence type="ECO:0000256" key="1">
    <source>
        <dbReference type="ARBA" id="ARBA00008226"/>
    </source>
</evidence>
<comment type="similarity">
    <text evidence="1">Belongs to the class-II aminoacyl-tRNA synthetase family.</text>
</comment>
<dbReference type="AlphaFoldDB" id="A0A381ZEY0"/>
<dbReference type="CDD" id="cd00773">
    <property type="entry name" value="HisRS-like_core"/>
    <property type="match status" value="1"/>
</dbReference>
<name>A0A381ZEY0_9ZZZZ</name>
<accession>A0A381ZEY0</accession>
<evidence type="ECO:0000313" key="3">
    <source>
        <dbReference type="EMBL" id="SVA87382.1"/>
    </source>
</evidence>
<dbReference type="GO" id="GO:0005737">
    <property type="term" value="C:cytoplasm"/>
    <property type="evidence" value="ECO:0007669"/>
    <property type="project" value="InterPro"/>
</dbReference>
<dbReference type="InterPro" id="IPR045864">
    <property type="entry name" value="aa-tRNA-synth_II/BPL/LPL"/>
</dbReference>
<dbReference type="SUPFAM" id="SSF55681">
    <property type="entry name" value="Class II aaRS and biotin synthetases"/>
    <property type="match status" value="1"/>
</dbReference>
<gene>
    <name evidence="3" type="ORF">METZ01_LOCUS140236</name>
</gene>
<dbReference type="Pfam" id="PF13393">
    <property type="entry name" value="tRNA-synt_His"/>
    <property type="match status" value="1"/>
</dbReference>
<dbReference type="GO" id="GO:0004821">
    <property type="term" value="F:histidine-tRNA ligase activity"/>
    <property type="evidence" value="ECO:0007669"/>
    <property type="project" value="InterPro"/>
</dbReference>
<dbReference type="NCBIfam" id="TIGR00442">
    <property type="entry name" value="hisS"/>
    <property type="match status" value="1"/>
</dbReference>
<proteinExistence type="inferred from homology"/>
<organism evidence="3">
    <name type="scientific">marine metagenome</name>
    <dbReference type="NCBI Taxonomy" id="408172"/>
    <lineage>
        <taxon>unclassified sequences</taxon>
        <taxon>metagenomes</taxon>
        <taxon>ecological metagenomes</taxon>
    </lineage>
</organism>
<dbReference type="PANTHER" id="PTHR43707">
    <property type="entry name" value="HISTIDYL-TRNA SYNTHETASE"/>
    <property type="match status" value="1"/>
</dbReference>
<feature type="domain" description="Aminoacyl-transfer RNA synthetases class-II family profile" evidence="2">
    <location>
        <begin position="1"/>
        <end position="293"/>
    </location>
</feature>
<dbReference type="InterPro" id="IPR004516">
    <property type="entry name" value="HisRS/HisZ"/>
</dbReference>
<dbReference type="GO" id="GO:0005524">
    <property type="term" value="F:ATP binding"/>
    <property type="evidence" value="ECO:0007669"/>
    <property type="project" value="InterPro"/>
</dbReference>
<dbReference type="EMBL" id="UINC01020920">
    <property type="protein sequence ID" value="SVA87382.1"/>
    <property type="molecule type" value="Genomic_DNA"/>
</dbReference>